<dbReference type="SFLD" id="SFLDS00003">
    <property type="entry name" value="Haloacid_Dehalogenase"/>
    <property type="match status" value="1"/>
</dbReference>
<evidence type="ECO:0000313" key="1">
    <source>
        <dbReference type="EMBL" id="PRY67465.1"/>
    </source>
</evidence>
<dbReference type="PANTHER" id="PTHR43434:SF16">
    <property type="entry name" value="BLL8046 PROTEIN"/>
    <property type="match status" value="1"/>
</dbReference>
<dbReference type="GO" id="GO:0008967">
    <property type="term" value="F:phosphoglycolate phosphatase activity"/>
    <property type="evidence" value="ECO:0007669"/>
    <property type="project" value="TreeGrafter"/>
</dbReference>
<dbReference type="Gene3D" id="3.40.50.1000">
    <property type="entry name" value="HAD superfamily/HAD-like"/>
    <property type="match status" value="1"/>
</dbReference>
<sequence length="235" mass="24823">MANRSSAQTAPVRAVFFDIDGTLVDSNYLHVEAWAHAFADLDVPVDTWRLHRSIGMDSEKLLDALLPEQPSSSAADLAARATELHSSYYEDMVPRLRAFEGGRELVAALAERGVTVVLATSAPETELKHLRAVLDIEDDVAEVTSGDDVETAKPAPDIIAVALGKAGAAPSNTIMIGDAVWDVEAAVSAGVTCIGVLTGGVSRAELVDAGAIATYSDVAELLDQLEESPLARLWS</sequence>
<dbReference type="Pfam" id="PF00702">
    <property type="entry name" value="Hydrolase"/>
    <property type="match status" value="1"/>
</dbReference>
<name>A0A2T0VB94_9MICO</name>
<dbReference type="PRINTS" id="PR00413">
    <property type="entry name" value="HADHALOGNASE"/>
</dbReference>
<dbReference type="Gene3D" id="1.10.150.240">
    <property type="entry name" value="Putative phosphatase, domain 2"/>
    <property type="match status" value="1"/>
</dbReference>
<organism evidence="1 2">
    <name type="scientific">Glaciihabitans tibetensis</name>
    <dbReference type="NCBI Taxonomy" id="1266600"/>
    <lineage>
        <taxon>Bacteria</taxon>
        <taxon>Bacillati</taxon>
        <taxon>Actinomycetota</taxon>
        <taxon>Actinomycetes</taxon>
        <taxon>Micrococcales</taxon>
        <taxon>Microbacteriaceae</taxon>
        <taxon>Glaciihabitans</taxon>
    </lineage>
</organism>
<evidence type="ECO:0000313" key="2">
    <source>
        <dbReference type="Proteomes" id="UP000237983"/>
    </source>
</evidence>
<dbReference type="RefSeq" id="WP_106213088.1">
    <property type="nucleotide sequence ID" value="NZ_PVTL01000006.1"/>
</dbReference>
<keyword evidence="1" id="KW-0378">Hydrolase</keyword>
<dbReference type="AlphaFoldDB" id="A0A2T0VB94"/>
<dbReference type="SFLD" id="SFLDG01135">
    <property type="entry name" value="C1.5.6:_HAD__Beta-PGM__Phospha"/>
    <property type="match status" value="1"/>
</dbReference>
<dbReference type="OrthoDB" id="9793014at2"/>
<dbReference type="InterPro" id="IPR023214">
    <property type="entry name" value="HAD_sf"/>
</dbReference>
<dbReference type="InterPro" id="IPR036412">
    <property type="entry name" value="HAD-like_sf"/>
</dbReference>
<accession>A0A2T0VB94</accession>
<gene>
    <name evidence="1" type="ORF">B0I08_10672</name>
</gene>
<reference evidence="1 2" key="1">
    <citation type="submission" date="2018-03" db="EMBL/GenBank/DDBJ databases">
        <title>Genomic Encyclopedia of Type Strains, Phase III (KMG-III): the genomes of soil and plant-associated and newly described type strains.</title>
        <authorList>
            <person name="Whitman W."/>
        </authorList>
    </citation>
    <scope>NUCLEOTIDE SEQUENCE [LARGE SCALE GENOMIC DNA]</scope>
    <source>
        <strain evidence="1 2">CGMCC 1.12484</strain>
    </source>
</reference>
<dbReference type="GO" id="GO:0006281">
    <property type="term" value="P:DNA repair"/>
    <property type="evidence" value="ECO:0007669"/>
    <property type="project" value="TreeGrafter"/>
</dbReference>
<dbReference type="SUPFAM" id="SSF56784">
    <property type="entry name" value="HAD-like"/>
    <property type="match status" value="1"/>
</dbReference>
<dbReference type="InterPro" id="IPR006439">
    <property type="entry name" value="HAD-SF_hydro_IA"/>
</dbReference>
<dbReference type="Proteomes" id="UP000237983">
    <property type="component" value="Unassembled WGS sequence"/>
</dbReference>
<proteinExistence type="predicted"/>
<dbReference type="EMBL" id="PVTL01000006">
    <property type="protein sequence ID" value="PRY67465.1"/>
    <property type="molecule type" value="Genomic_DNA"/>
</dbReference>
<dbReference type="InterPro" id="IPR050155">
    <property type="entry name" value="HAD-like_hydrolase_sf"/>
</dbReference>
<dbReference type="GO" id="GO:0005829">
    <property type="term" value="C:cytosol"/>
    <property type="evidence" value="ECO:0007669"/>
    <property type="project" value="TreeGrafter"/>
</dbReference>
<keyword evidence="2" id="KW-1185">Reference proteome</keyword>
<comment type="caution">
    <text evidence="1">The sequence shown here is derived from an EMBL/GenBank/DDBJ whole genome shotgun (WGS) entry which is preliminary data.</text>
</comment>
<dbReference type="InterPro" id="IPR023198">
    <property type="entry name" value="PGP-like_dom2"/>
</dbReference>
<dbReference type="PANTHER" id="PTHR43434">
    <property type="entry name" value="PHOSPHOGLYCOLATE PHOSPHATASE"/>
    <property type="match status" value="1"/>
</dbReference>
<protein>
    <submittedName>
        <fullName evidence="1">HAD superfamily hydrolase (TIGR01509 family)/HAD superfamily hydrolase (TIGR01549 family)</fullName>
    </submittedName>
</protein>
<dbReference type="NCBIfam" id="TIGR01509">
    <property type="entry name" value="HAD-SF-IA-v3"/>
    <property type="match status" value="1"/>
</dbReference>
<dbReference type="SFLD" id="SFLDG01129">
    <property type="entry name" value="C1.5:_HAD__Beta-PGM__Phosphata"/>
    <property type="match status" value="1"/>
</dbReference>